<reference evidence="1" key="1">
    <citation type="submission" date="2021-06" db="EMBL/GenBank/DDBJ databases">
        <authorList>
            <person name="Hodson N. C."/>
            <person name="Mongue J. A."/>
            <person name="Jaron S. K."/>
        </authorList>
    </citation>
    <scope>NUCLEOTIDE SEQUENCE</scope>
</reference>
<comment type="caution">
    <text evidence="1">The sequence shown here is derived from an EMBL/GenBank/DDBJ whole genome shotgun (WGS) entry which is preliminary data.</text>
</comment>
<sequence>MIVKKCRLDALLTDPKSDSLELVECWRETFDYRTFEIKQLGLTTILSTYHVYRNADFIKLEAELMLGSNLAVKIYFENVSRFFKALQARLKEADTELEAFKMFNLCFKSSAKDIFYIANVSFLDL</sequence>
<evidence type="ECO:0000313" key="1">
    <source>
        <dbReference type="EMBL" id="CAG7827526.1"/>
    </source>
</evidence>
<organism evidence="1 2">
    <name type="scientific">Allacma fusca</name>
    <dbReference type="NCBI Taxonomy" id="39272"/>
    <lineage>
        <taxon>Eukaryota</taxon>
        <taxon>Metazoa</taxon>
        <taxon>Ecdysozoa</taxon>
        <taxon>Arthropoda</taxon>
        <taxon>Hexapoda</taxon>
        <taxon>Collembola</taxon>
        <taxon>Symphypleona</taxon>
        <taxon>Sminthuridae</taxon>
        <taxon>Allacma</taxon>
    </lineage>
</organism>
<accession>A0A8J2L7I4</accession>
<evidence type="ECO:0000313" key="2">
    <source>
        <dbReference type="Proteomes" id="UP000708208"/>
    </source>
</evidence>
<name>A0A8J2L7I4_9HEXA</name>
<dbReference type="Proteomes" id="UP000708208">
    <property type="component" value="Unassembled WGS sequence"/>
</dbReference>
<keyword evidence="2" id="KW-1185">Reference proteome</keyword>
<protein>
    <submittedName>
        <fullName evidence="1">Uncharacterized protein</fullName>
    </submittedName>
</protein>
<dbReference type="EMBL" id="CAJVCH010543868">
    <property type="protein sequence ID" value="CAG7827526.1"/>
    <property type="molecule type" value="Genomic_DNA"/>
</dbReference>
<dbReference type="AlphaFoldDB" id="A0A8J2L7I4"/>
<gene>
    <name evidence="1" type="ORF">AFUS01_LOCUS37508</name>
</gene>
<proteinExistence type="predicted"/>